<reference evidence="2 3" key="1">
    <citation type="submission" date="2018-04" db="EMBL/GenBank/DDBJ databases">
        <title>Genomic Encyclopedia of Type Strains, Phase IV (KMG-IV): sequencing the most valuable type-strain genomes for metagenomic binning, comparative biology and taxonomic classification.</title>
        <authorList>
            <person name="Goeker M."/>
        </authorList>
    </citation>
    <scope>NUCLEOTIDE SEQUENCE [LARGE SCALE GENOMIC DNA]</scope>
    <source>
        <strain evidence="2 3">DSM 7138</strain>
    </source>
</reference>
<proteinExistence type="predicted"/>
<feature type="compositionally biased region" description="Low complexity" evidence="1">
    <location>
        <begin position="35"/>
        <end position="49"/>
    </location>
</feature>
<evidence type="ECO:0000256" key="1">
    <source>
        <dbReference type="SAM" id="MobiDB-lite"/>
    </source>
</evidence>
<dbReference type="Proteomes" id="UP000241247">
    <property type="component" value="Unassembled WGS sequence"/>
</dbReference>
<comment type="caution">
    <text evidence="2">The sequence shown here is derived from an EMBL/GenBank/DDBJ whole genome shotgun (WGS) entry which is preliminary data.</text>
</comment>
<protein>
    <submittedName>
        <fullName evidence="2">Uncharacterized protein</fullName>
    </submittedName>
</protein>
<dbReference type="EMBL" id="PZZZ01000004">
    <property type="protein sequence ID" value="PTM95221.1"/>
    <property type="molecule type" value="Genomic_DNA"/>
</dbReference>
<gene>
    <name evidence="2" type="ORF">C7449_104294</name>
</gene>
<evidence type="ECO:0000313" key="3">
    <source>
        <dbReference type="Proteomes" id="UP000241247"/>
    </source>
</evidence>
<name>A0A2T5B8A9_MYCDI</name>
<sequence>MPPVFPAAARTAVMQPNDTAGAASFTAPPRSGRGAPLPAEAAALRPALN</sequence>
<keyword evidence="3" id="KW-1185">Reference proteome</keyword>
<organism evidence="2 3">
    <name type="scientific">Mycoplana dimorpha</name>
    <dbReference type="NCBI Taxonomy" id="28320"/>
    <lineage>
        <taxon>Bacteria</taxon>
        <taxon>Pseudomonadati</taxon>
        <taxon>Pseudomonadota</taxon>
        <taxon>Alphaproteobacteria</taxon>
        <taxon>Hyphomicrobiales</taxon>
        <taxon>Rhizobiaceae</taxon>
        <taxon>Mycoplana</taxon>
    </lineage>
</organism>
<feature type="region of interest" description="Disordered" evidence="1">
    <location>
        <begin position="1"/>
        <end position="49"/>
    </location>
</feature>
<accession>A0A2T5B8A9</accession>
<dbReference type="AlphaFoldDB" id="A0A2T5B8A9"/>
<evidence type="ECO:0000313" key="2">
    <source>
        <dbReference type="EMBL" id="PTM95221.1"/>
    </source>
</evidence>